<evidence type="ECO:0000256" key="1">
    <source>
        <dbReference type="SAM" id="MobiDB-lite"/>
    </source>
</evidence>
<protein>
    <submittedName>
        <fullName evidence="2">Uncharacterized protein</fullName>
    </submittedName>
</protein>
<reference evidence="2 3" key="1">
    <citation type="submission" date="2017-12" db="EMBL/GenBank/DDBJ databases">
        <title>Sequencing the genomes of 1000 Actinobacteria strains.</title>
        <authorList>
            <person name="Klenk H.-P."/>
        </authorList>
    </citation>
    <scope>NUCLEOTIDE SEQUENCE [LARGE SCALE GENOMIC DNA]</scope>
    <source>
        <strain evidence="2 3">DSM 45165</strain>
    </source>
</reference>
<organism evidence="2 3">
    <name type="scientific">Amycolatopsis echigonensis</name>
    <dbReference type="NCBI Taxonomy" id="2576905"/>
    <lineage>
        <taxon>Bacteria</taxon>
        <taxon>Bacillati</taxon>
        <taxon>Actinomycetota</taxon>
        <taxon>Actinomycetes</taxon>
        <taxon>Pseudonocardiales</taxon>
        <taxon>Pseudonocardiaceae</taxon>
        <taxon>Amycolatopsis</taxon>
    </lineage>
</organism>
<evidence type="ECO:0000313" key="3">
    <source>
        <dbReference type="Proteomes" id="UP000233750"/>
    </source>
</evidence>
<feature type="region of interest" description="Disordered" evidence="1">
    <location>
        <begin position="1"/>
        <end position="24"/>
    </location>
</feature>
<dbReference type="AlphaFoldDB" id="A0A2N3WJC6"/>
<dbReference type="EMBL" id="PJMY01000003">
    <property type="protein sequence ID" value="PKV93973.1"/>
    <property type="molecule type" value="Genomic_DNA"/>
</dbReference>
<name>A0A2N3WJC6_9PSEU</name>
<accession>A0A2N3WJC6</accession>
<keyword evidence="3" id="KW-1185">Reference proteome</keyword>
<proteinExistence type="predicted"/>
<comment type="caution">
    <text evidence="2">The sequence shown here is derived from an EMBL/GenBank/DDBJ whole genome shotgun (WGS) entry which is preliminary data.</text>
</comment>
<dbReference type="Proteomes" id="UP000233750">
    <property type="component" value="Unassembled WGS sequence"/>
</dbReference>
<gene>
    <name evidence="2" type="ORF">ATK30_4836</name>
</gene>
<sequence>MFIAGSSREFPAARPETAQRPVRGTSVSYQTLTAATGALIEKATAERAAPDTVAPMFQFIVLFS</sequence>
<evidence type="ECO:0000313" key="2">
    <source>
        <dbReference type="EMBL" id="PKV93973.1"/>
    </source>
</evidence>